<sequence>MPILTMLSSIRPSSLHGLLLAKGALKELLHRRLLEELQAHATIPPNSRSSSHKNASNRSRYLGSFK</sequence>
<evidence type="ECO:0000313" key="3">
    <source>
        <dbReference type="Proteomes" id="UP001187682"/>
    </source>
</evidence>
<gene>
    <name evidence="2" type="ORF">DNG_08117</name>
</gene>
<evidence type="ECO:0000313" key="2">
    <source>
        <dbReference type="EMBL" id="SPO05430.1"/>
    </source>
</evidence>
<feature type="compositionally biased region" description="Polar residues" evidence="1">
    <location>
        <begin position="44"/>
        <end position="59"/>
    </location>
</feature>
<comment type="caution">
    <text evidence="2">The sequence shown here is derived from an EMBL/GenBank/DDBJ whole genome shotgun (WGS) entry which is preliminary data.</text>
</comment>
<protein>
    <submittedName>
        <fullName evidence="2">Uncharacterized protein</fullName>
    </submittedName>
</protein>
<proteinExistence type="predicted"/>
<organism evidence="2 3">
    <name type="scientific">Cephalotrichum gorgonifer</name>
    <dbReference type="NCBI Taxonomy" id="2041049"/>
    <lineage>
        <taxon>Eukaryota</taxon>
        <taxon>Fungi</taxon>
        <taxon>Dikarya</taxon>
        <taxon>Ascomycota</taxon>
        <taxon>Pezizomycotina</taxon>
        <taxon>Sordariomycetes</taxon>
        <taxon>Hypocreomycetidae</taxon>
        <taxon>Microascales</taxon>
        <taxon>Microascaceae</taxon>
        <taxon>Cephalotrichum</taxon>
    </lineage>
</organism>
<name>A0AAE8SY20_9PEZI</name>
<reference evidence="2" key="1">
    <citation type="submission" date="2018-03" db="EMBL/GenBank/DDBJ databases">
        <authorList>
            <person name="Guldener U."/>
        </authorList>
    </citation>
    <scope>NUCLEOTIDE SEQUENCE</scope>
</reference>
<accession>A0AAE8SY20</accession>
<dbReference type="Proteomes" id="UP001187682">
    <property type="component" value="Unassembled WGS sequence"/>
</dbReference>
<dbReference type="AlphaFoldDB" id="A0AAE8SY20"/>
<keyword evidence="3" id="KW-1185">Reference proteome</keyword>
<dbReference type="EMBL" id="ONZQ02000013">
    <property type="protein sequence ID" value="SPO05430.1"/>
    <property type="molecule type" value="Genomic_DNA"/>
</dbReference>
<feature type="region of interest" description="Disordered" evidence="1">
    <location>
        <begin position="41"/>
        <end position="66"/>
    </location>
</feature>
<evidence type="ECO:0000256" key="1">
    <source>
        <dbReference type="SAM" id="MobiDB-lite"/>
    </source>
</evidence>